<name>A0A5B7EU30_PORTR</name>
<dbReference type="AlphaFoldDB" id="A0A5B7EU30"/>
<reference evidence="1 2" key="1">
    <citation type="submission" date="2019-05" db="EMBL/GenBank/DDBJ databases">
        <title>Another draft genome of Portunus trituberculatus and its Hox gene families provides insights of decapod evolution.</title>
        <authorList>
            <person name="Jeong J.-H."/>
            <person name="Song I."/>
            <person name="Kim S."/>
            <person name="Choi T."/>
            <person name="Kim D."/>
            <person name="Ryu S."/>
            <person name="Kim W."/>
        </authorList>
    </citation>
    <scope>NUCLEOTIDE SEQUENCE [LARGE SCALE GENOMIC DNA]</scope>
    <source>
        <tissue evidence="1">Muscle</tissue>
    </source>
</reference>
<gene>
    <name evidence="1" type="ORF">E2C01_031665</name>
</gene>
<protein>
    <submittedName>
        <fullName evidence="1">Uncharacterized protein</fullName>
    </submittedName>
</protein>
<dbReference type="EMBL" id="VSRR010003997">
    <property type="protein sequence ID" value="MPC38161.1"/>
    <property type="molecule type" value="Genomic_DNA"/>
</dbReference>
<proteinExistence type="predicted"/>
<comment type="caution">
    <text evidence="1">The sequence shown here is derived from an EMBL/GenBank/DDBJ whole genome shotgun (WGS) entry which is preliminary data.</text>
</comment>
<evidence type="ECO:0000313" key="1">
    <source>
        <dbReference type="EMBL" id="MPC38161.1"/>
    </source>
</evidence>
<keyword evidence="2" id="KW-1185">Reference proteome</keyword>
<organism evidence="1 2">
    <name type="scientific">Portunus trituberculatus</name>
    <name type="common">Swimming crab</name>
    <name type="synonym">Neptunus trituberculatus</name>
    <dbReference type="NCBI Taxonomy" id="210409"/>
    <lineage>
        <taxon>Eukaryota</taxon>
        <taxon>Metazoa</taxon>
        <taxon>Ecdysozoa</taxon>
        <taxon>Arthropoda</taxon>
        <taxon>Crustacea</taxon>
        <taxon>Multicrustacea</taxon>
        <taxon>Malacostraca</taxon>
        <taxon>Eumalacostraca</taxon>
        <taxon>Eucarida</taxon>
        <taxon>Decapoda</taxon>
        <taxon>Pleocyemata</taxon>
        <taxon>Brachyura</taxon>
        <taxon>Eubrachyura</taxon>
        <taxon>Portunoidea</taxon>
        <taxon>Portunidae</taxon>
        <taxon>Portuninae</taxon>
        <taxon>Portunus</taxon>
    </lineage>
</organism>
<dbReference type="Proteomes" id="UP000324222">
    <property type="component" value="Unassembled WGS sequence"/>
</dbReference>
<sequence length="94" mass="9736">MRLTHLQSQPVTTLLLTTTHGVFTAATSMLFVCCTGPGVLEDALALTPDTGLHDVLRVAPACQTSDVSGDRAGGERCSSLISITLSLVVPPSLT</sequence>
<accession>A0A5B7EU30</accession>
<evidence type="ECO:0000313" key="2">
    <source>
        <dbReference type="Proteomes" id="UP000324222"/>
    </source>
</evidence>